<dbReference type="Gene3D" id="3.30.160.20">
    <property type="match status" value="1"/>
</dbReference>
<keyword evidence="7" id="KW-1185">Reference proteome</keyword>
<dbReference type="SUPFAM" id="SSF54768">
    <property type="entry name" value="dsRNA-binding domain-like"/>
    <property type="match status" value="1"/>
</dbReference>
<dbReference type="InterPro" id="IPR014720">
    <property type="entry name" value="dsRBD_dom"/>
</dbReference>
<comment type="function">
    <text evidence="3">Binds double-stranded RNA.</text>
</comment>
<sequence length="337" mass="37849">MKCKPIEPFQSFAGLSGENFTSYRHHSEAEQNDTSTTREYTCAEFNEALRLINQETLPCKDILDEFAMRANITEPCYFTVKLHDICSSFISSVLADGRKYMGERGATVQEANESAARAAIKSILAARNHHMLESVRSYRPTIQGQQSGQTSAHPEVAFAATTADYIPCPPQYMVHTVPFVPHDQTQWRHPGTAAHMAPVLPHEQMQWCHPTAVHMPLVIPHQQMQWHQPPARMPFLPQGEMQWRDPAATHMQFLPADEQISWNSLAAHASSEMWQLPQAMARVNPIVQDGLYNSSVAQDDDMIVEVGSYEEDVALSGTKRKMDQAGEPEGKHARTSQ</sequence>
<dbReference type="AlphaFoldDB" id="J3MWM0"/>
<proteinExistence type="predicted"/>
<protein>
    <recommendedName>
        <fullName evidence="5">DRBM domain-containing protein</fullName>
    </recommendedName>
</protein>
<dbReference type="EnsemblPlants" id="OB09G13990.1">
    <property type="protein sequence ID" value="OB09G13990.1"/>
    <property type="gene ID" value="OB09G13990"/>
</dbReference>
<keyword evidence="1" id="KW-0677">Repeat</keyword>
<dbReference type="OrthoDB" id="620161at2759"/>
<dbReference type="GO" id="GO:0003723">
    <property type="term" value="F:RNA binding"/>
    <property type="evidence" value="ECO:0007669"/>
    <property type="project" value="UniProtKB-KW"/>
</dbReference>
<reference evidence="6" key="1">
    <citation type="journal article" date="2013" name="Nat. Commun.">
        <title>Whole-genome sequencing of Oryza brachyantha reveals mechanisms underlying Oryza genome evolution.</title>
        <authorList>
            <person name="Chen J."/>
            <person name="Huang Q."/>
            <person name="Gao D."/>
            <person name="Wang J."/>
            <person name="Lang Y."/>
            <person name="Liu T."/>
            <person name="Li B."/>
            <person name="Bai Z."/>
            <person name="Luis Goicoechea J."/>
            <person name="Liang C."/>
            <person name="Chen C."/>
            <person name="Zhang W."/>
            <person name="Sun S."/>
            <person name="Liao Y."/>
            <person name="Zhang X."/>
            <person name="Yang L."/>
            <person name="Song C."/>
            <person name="Wang M."/>
            <person name="Shi J."/>
            <person name="Liu G."/>
            <person name="Liu J."/>
            <person name="Zhou H."/>
            <person name="Zhou W."/>
            <person name="Yu Q."/>
            <person name="An N."/>
            <person name="Chen Y."/>
            <person name="Cai Q."/>
            <person name="Wang B."/>
            <person name="Liu B."/>
            <person name="Min J."/>
            <person name="Huang Y."/>
            <person name="Wu H."/>
            <person name="Li Z."/>
            <person name="Zhang Y."/>
            <person name="Yin Y."/>
            <person name="Song W."/>
            <person name="Jiang J."/>
            <person name="Jackson S.A."/>
            <person name="Wing R.A."/>
            <person name="Wang J."/>
            <person name="Chen M."/>
        </authorList>
    </citation>
    <scope>NUCLEOTIDE SEQUENCE [LARGE SCALE GENOMIC DNA]</scope>
    <source>
        <strain evidence="6">cv. IRGC 101232</strain>
    </source>
</reference>
<evidence type="ECO:0000259" key="5">
    <source>
        <dbReference type="Pfam" id="PF00035"/>
    </source>
</evidence>
<dbReference type="HOGENOM" id="CLU_066535_0_0_1"/>
<keyword evidence="2" id="KW-0694">RNA-binding</keyword>
<gene>
    <name evidence="6" type="primary">LOC102716900</name>
</gene>
<feature type="domain" description="DRBM" evidence="5">
    <location>
        <begin position="60"/>
        <end position="122"/>
    </location>
</feature>
<dbReference type="RefSeq" id="XP_015696304.1">
    <property type="nucleotide sequence ID" value="XM_015840818.1"/>
</dbReference>
<dbReference type="PANTHER" id="PTHR46031">
    <property type="match status" value="1"/>
</dbReference>
<evidence type="ECO:0000313" key="6">
    <source>
        <dbReference type="EnsemblPlants" id="OB09G13990.1"/>
    </source>
</evidence>
<dbReference type="GeneID" id="102716900"/>
<dbReference type="Gramene" id="OB09G13990.1">
    <property type="protein sequence ID" value="OB09G13990.1"/>
    <property type="gene ID" value="OB09G13990"/>
</dbReference>
<accession>J3MWM0</accession>
<evidence type="ECO:0000256" key="1">
    <source>
        <dbReference type="ARBA" id="ARBA00022737"/>
    </source>
</evidence>
<dbReference type="OMA" id="QMQWRHP"/>
<dbReference type="STRING" id="4533.J3MWM0"/>
<evidence type="ECO:0000256" key="2">
    <source>
        <dbReference type="ARBA" id="ARBA00022884"/>
    </source>
</evidence>
<feature type="compositionally biased region" description="Basic and acidic residues" evidence="4">
    <location>
        <begin position="320"/>
        <end position="337"/>
    </location>
</feature>
<organism evidence="6">
    <name type="scientific">Oryza brachyantha</name>
    <name type="common">malo sina</name>
    <dbReference type="NCBI Taxonomy" id="4533"/>
    <lineage>
        <taxon>Eukaryota</taxon>
        <taxon>Viridiplantae</taxon>
        <taxon>Streptophyta</taxon>
        <taxon>Embryophyta</taxon>
        <taxon>Tracheophyta</taxon>
        <taxon>Spermatophyta</taxon>
        <taxon>Magnoliopsida</taxon>
        <taxon>Liliopsida</taxon>
        <taxon>Poales</taxon>
        <taxon>Poaceae</taxon>
        <taxon>BOP clade</taxon>
        <taxon>Oryzoideae</taxon>
        <taxon>Oryzeae</taxon>
        <taxon>Oryzinae</taxon>
        <taxon>Oryza</taxon>
    </lineage>
</organism>
<dbReference type="PANTHER" id="PTHR46031:SF37">
    <property type="entry name" value="DRBM DOMAIN-CONTAINING PROTEIN"/>
    <property type="match status" value="1"/>
</dbReference>
<dbReference type="Proteomes" id="UP000006038">
    <property type="component" value="Chromosome 9"/>
</dbReference>
<name>J3MWM0_ORYBR</name>
<reference evidence="6" key="2">
    <citation type="submission" date="2013-04" db="UniProtKB">
        <authorList>
            <consortium name="EnsemblPlants"/>
        </authorList>
    </citation>
    <scope>IDENTIFICATION</scope>
</reference>
<evidence type="ECO:0000313" key="7">
    <source>
        <dbReference type="Proteomes" id="UP000006038"/>
    </source>
</evidence>
<dbReference type="Pfam" id="PF00035">
    <property type="entry name" value="dsrm"/>
    <property type="match status" value="1"/>
</dbReference>
<evidence type="ECO:0000256" key="3">
    <source>
        <dbReference type="ARBA" id="ARBA00037597"/>
    </source>
</evidence>
<dbReference type="KEGG" id="obr:102716900"/>
<feature type="region of interest" description="Disordered" evidence="4">
    <location>
        <begin position="316"/>
        <end position="337"/>
    </location>
</feature>
<evidence type="ECO:0000256" key="4">
    <source>
        <dbReference type="SAM" id="MobiDB-lite"/>
    </source>
</evidence>